<dbReference type="EMBL" id="KN121850">
    <property type="protein sequence ID" value="KFO35205.1"/>
    <property type="molecule type" value="Genomic_DNA"/>
</dbReference>
<keyword evidence="3" id="KW-1185">Reference proteome</keyword>
<evidence type="ECO:0000256" key="1">
    <source>
        <dbReference type="SAM" id="MobiDB-lite"/>
    </source>
</evidence>
<feature type="region of interest" description="Disordered" evidence="1">
    <location>
        <begin position="49"/>
        <end position="72"/>
    </location>
</feature>
<gene>
    <name evidence="2" type="ORF">H920_03340</name>
</gene>
<sequence length="72" mass="8005">MLTDISLNIKLHKQESVRLMCENSEEGRPIEKLQTDNSSGLKRAERILSLTSKSQRTSRNSQGFSEAAAARG</sequence>
<organism evidence="2 3">
    <name type="scientific">Fukomys damarensis</name>
    <name type="common">Damaraland mole rat</name>
    <name type="synonym">Cryptomys damarensis</name>
    <dbReference type="NCBI Taxonomy" id="885580"/>
    <lineage>
        <taxon>Eukaryota</taxon>
        <taxon>Metazoa</taxon>
        <taxon>Chordata</taxon>
        <taxon>Craniata</taxon>
        <taxon>Vertebrata</taxon>
        <taxon>Euteleostomi</taxon>
        <taxon>Mammalia</taxon>
        <taxon>Eutheria</taxon>
        <taxon>Euarchontoglires</taxon>
        <taxon>Glires</taxon>
        <taxon>Rodentia</taxon>
        <taxon>Hystricomorpha</taxon>
        <taxon>Bathyergidae</taxon>
        <taxon>Fukomys</taxon>
    </lineage>
</organism>
<feature type="compositionally biased region" description="Polar residues" evidence="1">
    <location>
        <begin position="49"/>
        <end position="64"/>
    </location>
</feature>
<protein>
    <submittedName>
        <fullName evidence="2">Uncharacterized protein</fullName>
    </submittedName>
</protein>
<dbReference type="AlphaFoldDB" id="A0A091DY74"/>
<evidence type="ECO:0000313" key="3">
    <source>
        <dbReference type="Proteomes" id="UP000028990"/>
    </source>
</evidence>
<proteinExistence type="predicted"/>
<dbReference type="Proteomes" id="UP000028990">
    <property type="component" value="Unassembled WGS sequence"/>
</dbReference>
<reference evidence="2 3" key="1">
    <citation type="submission" date="2013-11" db="EMBL/GenBank/DDBJ databases">
        <title>The Damaraland mole rat (Fukomys damarensis) genome and evolution of African mole rats.</title>
        <authorList>
            <person name="Gladyshev V.N."/>
            <person name="Fang X."/>
        </authorList>
    </citation>
    <scope>NUCLEOTIDE SEQUENCE [LARGE SCALE GENOMIC DNA]</scope>
    <source>
        <tissue evidence="2">Liver</tissue>
    </source>
</reference>
<accession>A0A091DY74</accession>
<evidence type="ECO:0000313" key="2">
    <source>
        <dbReference type="EMBL" id="KFO35205.1"/>
    </source>
</evidence>
<name>A0A091DY74_FUKDA</name>